<dbReference type="Proteomes" id="UP000240883">
    <property type="component" value="Unassembled WGS sequence"/>
</dbReference>
<dbReference type="OrthoDB" id="3675985at2759"/>
<dbReference type="AlphaFoldDB" id="A0A2T2ND86"/>
<dbReference type="EMBL" id="KZ678140">
    <property type="protein sequence ID" value="PSN63008.1"/>
    <property type="molecule type" value="Genomic_DNA"/>
</dbReference>
<name>A0A2T2ND86_CORCC</name>
<protein>
    <submittedName>
        <fullName evidence="1">Uncharacterized protein</fullName>
    </submittedName>
</protein>
<sequence>MNDLTLRTNRVTFTTSAVGLEGNIDISGKVLTRAVRLRRLLNYAVILKHKILLEAATCITPDIIEKVIQRYPTAGMNIQSAVEEVLDVGVDIDLYEMDGSIQFWLEPICEENPPTTRDALQLVYDLTSVNPDFPRLARNVLDRMTPRAWYMPNEEELMELEKHTTWKFDLIQFDDDYILRDTAPVKFNFSAAAIAIDFLQRFPNQRKNLRNIIIYEDLKSVSRPTIHAKGLIFYYTENPILRIERHVGLFSNILPLHLEPIHKASANYNPRYAGSYRGTNIGEILKALLEWFEEDNSVAIPTEYYCLRFDPGPKDESVINAWEQIKQAAMLYECILECTRRKGLNEAKLPGCYRKDDVFRTVISLDYQRPFDHSPHWVSENFIRTIKGLVLGENKNVGFAGSSRLAPIWDTTAMIQELENGIWDAWRQEWKGLVSKMVAFPPGGFRAILRE</sequence>
<proteinExistence type="predicted"/>
<evidence type="ECO:0000313" key="2">
    <source>
        <dbReference type="Proteomes" id="UP000240883"/>
    </source>
</evidence>
<gene>
    <name evidence="1" type="ORF">BS50DRAFT_648329</name>
</gene>
<organism evidence="1 2">
    <name type="scientific">Corynespora cassiicola Philippines</name>
    <dbReference type="NCBI Taxonomy" id="1448308"/>
    <lineage>
        <taxon>Eukaryota</taxon>
        <taxon>Fungi</taxon>
        <taxon>Dikarya</taxon>
        <taxon>Ascomycota</taxon>
        <taxon>Pezizomycotina</taxon>
        <taxon>Dothideomycetes</taxon>
        <taxon>Pleosporomycetidae</taxon>
        <taxon>Pleosporales</taxon>
        <taxon>Corynesporascaceae</taxon>
        <taxon>Corynespora</taxon>
    </lineage>
</organism>
<accession>A0A2T2ND86</accession>
<keyword evidence="2" id="KW-1185">Reference proteome</keyword>
<evidence type="ECO:0000313" key="1">
    <source>
        <dbReference type="EMBL" id="PSN63008.1"/>
    </source>
</evidence>
<reference evidence="1 2" key="1">
    <citation type="journal article" date="2018" name="Front. Microbiol.">
        <title>Genome-Wide Analysis of Corynespora cassiicola Leaf Fall Disease Putative Effectors.</title>
        <authorList>
            <person name="Lopez D."/>
            <person name="Ribeiro S."/>
            <person name="Label P."/>
            <person name="Fumanal B."/>
            <person name="Venisse J.S."/>
            <person name="Kohler A."/>
            <person name="de Oliveira R.R."/>
            <person name="Labutti K."/>
            <person name="Lipzen A."/>
            <person name="Lail K."/>
            <person name="Bauer D."/>
            <person name="Ohm R.A."/>
            <person name="Barry K.W."/>
            <person name="Spatafora J."/>
            <person name="Grigoriev I.V."/>
            <person name="Martin F.M."/>
            <person name="Pujade-Renaud V."/>
        </authorList>
    </citation>
    <scope>NUCLEOTIDE SEQUENCE [LARGE SCALE GENOMIC DNA]</scope>
    <source>
        <strain evidence="1 2">Philippines</strain>
    </source>
</reference>